<dbReference type="AlphaFoldDB" id="A0A1W2TQV7"/>
<organism evidence="1">
    <name type="scientific">Rosellinia necatrix</name>
    <name type="common">White root-rot fungus</name>
    <dbReference type="NCBI Taxonomy" id="77044"/>
    <lineage>
        <taxon>Eukaryota</taxon>
        <taxon>Fungi</taxon>
        <taxon>Dikarya</taxon>
        <taxon>Ascomycota</taxon>
        <taxon>Pezizomycotina</taxon>
        <taxon>Sordariomycetes</taxon>
        <taxon>Xylariomycetidae</taxon>
        <taxon>Xylariales</taxon>
        <taxon>Xylariaceae</taxon>
        <taxon>Rosellinia</taxon>
    </lineage>
</organism>
<reference evidence="1" key="1">
    <citation type="submission" date="2016-03" db="EMBL/GenBank/DDBJ databases">
        <title>Draft genome sequence of Rosellinia necatrix.</title>
        <authorList>
            <person name="Kanematsu S."/>
        </authorList>
    </citation>
    <scope>NUCLEOTIDE SEQUENCE [LARGE SCALE GENOMIC DNA]</scope>
    <source>
        <strain evidence="1">W97</strain>
    </source>
</reference>
<dbReference type="EMBL" id="DF977492">
    <property type="protein sequence ID" value="GAP90812.1"/>
    <property type="molecule type" value="Genomic_DNA"/>
</dbReference>
<evidence type="ECO:0000313" key="2">
    <source>
        <dbReference type="Proteomes" id="UP000054516"/>
    </source>
</evidence>
<protein>
    <submittedName>
        <fullName evidence="1">Uncharacterized protein</fullName>
    </submittedName>
</protein>
<keyword evidence="2" id="KW-1185">Reference proteome</keyword>
<dbReference type="Proteomes" id="UP000054516">
    <property type="component" value="Unassembled WGS sequence"/>
</dbReference>
<evidence type="ECO:0000313" key="1">
    <source>
        <dbReference type="EMBL" id="GAP90812.1"/>
    </source>
</evidence>
<proteinExistence type="predicted"/>
<accession>A0A1W2TQV7</accession>
<dbReference type="OrthoDB" id="4776832at2759"/>
<sequence length="264" mass="30805">MSDPKPLPAVIAAITAAAKSDGRLYAIHKYEAGKLPLNYLNDDVYRQYSSALRPQRRFKYDWSVYDWSEYDWLFAYIPLMLAPMAPRLEAPTLNGFHYGEMGLSRYSGPYTWDIRRPIHIIRSATANNLSAWDRKTDAWWKAQFLLYGIPFKKGDDMRGVALWALEEGLFDRPSDDVKALEARLAARYETNKKRYIERFKRHCKRDIVFETLRQVRKQVKEARGTTEGLKVERSEKEEKEEARVIGYSLQTKVDRLVGSLVDRL</sequence>
<gene>
    <name evidence="1" type="ORF">SAMD00023353_4700740</name>
</gene>
<name>A0A1W2TQV7_ROSNE</name>